<evidence type="ECO:0000313" key="2">
    <source>
        <dbReference type="Proteomes" id="UP000566995"/>
    </source>
</evidence>
<accession>A0A7W7NZK5</accession>
<evidence type="ECO:0000313" key="1">
    <source>
        <dbReference type="EMBL" id="MBB4861694.1"/>
    </source>
</evidence>
<organism evidence="1 2">
    <name type="scientific">Pseudomonas nitroreducens</name>
    <dbReference type="NCBI Taxonomy" id="46680"/>
    <lineage>
        <taxon>Bacteria</taxon>
        <taxon>Pseudomonadati</taxon>
        <taxon>Pseudomonadota</taxon>
        <taxon>Gammaproteobacteria</taxon>
        <taxon>Pseudomonadales</taxon>
        <taxon>Pseudomonadaceae</taxon>
        <taxon>Pseudomonas</taxon>
    </lineage>
</organism>
<comment type="caution">
    <text evidence="1">The sequence shown here is derived from an EMBL/GenBank/DDBJ whole genome shotgun (WGS) entry which is preliminary data.</text>
</comment>
<gene>
    <name evidence="1" type="ORF">HNP46_000505</name>
</gene>
<protein>
    <submittedName>
        <fullName evidence="1">Uncharacterized protein</fullName>
    </submittedName>
</protein>
<dbReference type="RefSeq" id="WP_184585944.1">
    <property type="nucleotide sequence ID" value="NZ_JACHLI010000001.1"/>
</dbReference>
<proteinExistence type="predicted"/>
<sequence>MTKKYNLRNCLYCKGSKFGISSNDQDNFYVCCDTCGCDGPAADTVELAVDAWNNPECFAVGTGNGMLIKVVISQGDLTEEGCTADELRNRVLKALDDAAPQLPGFNVEIEVQV</sequence>
<dbReference type="AlphaFoldDB" id="A0A7W7NZK5"/>
<name>A0A7W7NZK5_PSENT</name>
<dbReference type="EMBL" id="JACHLI010000001">
    <property type="protein sequence ID" value="MBB4861694.1"/>
    <property type="molecule type" value="Genomic_DNA"/>
</dbReference>
<reference evidence="1 2" key="1">
    <citation type="submission" date="2020-08" db="EMBL/GenBank/DDBJ databases">
        <title>Functional genomics of gut bacteria from endangered species of beetles.</title>
        <authorList>
            <person name="Carlos-Shanley C."/>
        </authorList>
    </citation>
    <scope>NUCLEOTIDE SEQUENCE [LARGE SCALE GENOMIC DNA]</scope>
    <source>
        <strain evidence="1 2">S00179</strain>
    </source>
</reference>
<dbReference type="Proteomes" id="UP000566995">
    <property type="component" value="Unassembled WGS sequence"/>
</dbReference>